<feature type="coiled-coil region" evidence="1">
    <location>
        <begin position="133"/>
        <end position="164"/>
    </location>
</feature>
<evidence type="ECO:0000313" key="3">
    <source>
        <dbReference type="EMBL" id="PIK39871.1"/>
    </source>
</evidence>
<keyword evidence="5" id="KW-1185">Reference proteome</keyword>
<dbReference type="EMBL" id="MRZV01001191">
    <property type="protein sequence ID" value="PIK39871.1"/>
    <property type="molecule type" value="Genomic_DNA"/>
</dbReference>
<evidence type="ECO:0000313" key="5">
    <source>
        <dbReference type="Proteomes" id="UP000230750"/>
    </source>
</evidence>
<evidence type="ECO:0000313" key="4">
    <source>
        <dbReference type="EMBL" id="PIK41258.1"/>
    </source>
</evidence>
<gene>
    <name evidence="4" type="ORF">BSL78_21897</name>
    <name evidence="3" type="ORF">BSL78_23289</name>
</gene>
<accession>A0A2G8JZT5</accession>
<keyword evidence="1" id="KW-0175">Coiled coil</keyword>
<reference evidence="4 5" key="1">
    <citation type="journal article" date="2017" name="PLoS Biol.">
        <title>The sea cucumber genome provides insights into morphological evolution and visceral regeneration.</title>
        <authorList>
            <person name="Zhang X."/>
            <person name="Sun L."/>
            <person name="Yuan J."/>
            <person name="Sun Y."/>
            <person name="Gao Y."/>
            <person name="Zhang L."/>
            <person name="Li S."/>
            <person name="Dai H."/>
            <person name="Hamel J.F."/>
            <person name="Liu C."/>
            <person name="Yu Y."/>
            <person name="Liu S."/>
            <person name="Lin W."/>
            <person name="Guo K."/>
            <person name="Jin S."/>
            <person name="Xu P."/>
            <person name="Storey K.B."/>
            <person name="Huan P."/>
            <person name="Zhang T."/>
            <person name="Zhou Y."/>
            <person name="Zhang J."/>
            <person name="Lin C."/>
            <person name="Li X."/>
            <person name="Xing L."/>
            <person name="Huo D."/>
            <person name="Sun M."/>
            <person name="Wang L."/>
            <person name="Mercier A."/>
            <person name="Li F."/>
            <person name="Yang H."/>
            <person name="Xiang J."/>
        </authorList>
    </citation>
    <scope>NUCLEOTIDE SEQUENCE [LARGE SCALE GENOMIC DNA]</scope>
    <source>
        <strain evidence="4">Shaxun</strain>
        <tissue evidence="4">Muscle</tissue>
    </source>
</reference>
<dbReference type="OrthoDB" id="6155282at2759"/>
<dbReference type="AlphaFoldDB" id="A0A2G8JZT5"/>
<proteinExistence type="predicted"/>
<organism evidence="4 5">
    <name type="scientific">Stichopus japonicus</name>
    <name type="common">Sea cucumber</name>
    <dbReference type="NCBI Taxonomy" id="307972"/>
    <lineage>
        <taxon>Eukaryota</taxon>
        <taxon>Metazoa</taxon>
        <taxon>Echinodermata</taxon>
        <taxon>Eleutherozoa</taxon>
        <taxon>Echinozoa</taxon>
        <taxon>Holothuroidea</taxon>
        <taxon>Aspidochirotacea</taxon>
        <taxon>Aspidochirotida</taxon>
        <taxon>Stichopodidae</taxon>
        <taxon>Apostichopus</taxon>
    </lineage>
</organism>
<feature type="compositionally biased region" description="Polar residues" evidence="2">
    <location>
        <begin position="11"/>
        <end position="37"/>
    </location>
</feature>
<evidence type="ECO:0000256" key="1">
    <source>
        <dbReference type="SAM" id="Coils"/>
    </source>
</evidence>
<feature type="compositionally biased region" description="Basic and acidic residues" evidence="2">
    <location>
        <begin position="1"/>
        <end position="10"/>
    </location>
</feature>
<dbReference type="Proteomes" id="UP000230750">
    <property type="component" value="Unassembled WGS sequence"/>
</dbReference>
<evidence type="ECO:0000256" key="2">
    <source>
        <dbReference type="SAM" id="MobiDB-lite"/>
    </source>
</evidence>
<feature type="region of interest" description="Disordered" evidence="2">
    <location>
        <begin position="1"/>
        <end position="39"/>
    </location>
</feature>
<protein>
    <submittedName>
        <fullName evidence="4">Uncharacterized protein</fullName>
    </submittedName>
</protein>
<name>A0A2G8JZT5_STIJA</name>
<sequence length="168" mass="19173">MLDMDKKTSSERVQLNNETANRTITESQLSEQMSTESTMDHRTLVELGPSGDFKIPYSSSRANLPELKRMDTSISGDDVVAKKSLCRMRPDQSEVMLESVLKDAGNDLKSGCLQWIHVFKESEEFENFCPNRVDKLLSEAKALEENLLQQKQQLMQRLKALSRTLKMD</sequence>
<comment type="caution">
    <text evidence="4">The sequence shown here is derived from an EMBL/GenBank/DDBJ whole genome shotgun (WGS) entry which is preliminary data.</text>
</comment>
<dbReference type="EMBL" id="MRZV01001036">
    <property type="protein sequence ID" value="PIK41258.1"/>
    <property type="molecule type" value="Genomic_DNA"/>
</dbReference>